<sequence>MPPLTESVWSRTELKLLLGSEYDRITNMTWLLVDEDAAPPTEKRCPSDPVSLAKLGHFAAFDEVDVHKEVRLGHPGVTVHGVGAIDLPLRQEQAQEIMAQARQAPHGRGAETVIDTAVRNTWELDLDQFSLEEQTSALTTRREWNSVLTAVKANAMESLGTTSSTCPQGNTNKPNMPKLTDSDQDPRLRINIGRLVNTLLRANDGSQRTQGSPSYLYGSRPPPNDAVWEAIRKKKFDTKIYDKAATNGNGRVGGGAGREKEVDNSMGADMAEVATELRLEAKYRPGGQEKKNRTVFICITGDRDMMQPIKKVLDAGIHLELWAWKSGISKEYLKLQGGEGQHPLFCVRFLDWIFGEISFTNFYSTRRGNRIESSKAVVLTNFVPGWYELAEEHGCVFSTKGNGITDESHASGGGGLSRKTIGHIEKAVCDHIMLLGKVFYISPDTKHGAYVLIAEFPNVKDIEVVLIRLQRDFRGKATVLSWPEYAAQSNRTTPPTETTKNMYAPLSDNASVQEIEVEDEDGNEYDGEDPDPDPEQEEGIADKKGDASAVGVQEVEDVEDAGTWQTVTRSNPGAAHRRAHNHKQDCPAGIRCRARGECGKQHSSQERSLFQEFPNRNFKLWKTEPCRFQGTRTGCSRGWRCAYAHSARVAWCLECQCHGHYTSTCVYRK</sequence>
<dbReference type="Proteomes" id="UP001583186">
    <property type="component" value="Unassembled WGS sequence"/>
</dbReference>
<feature type="compositionally biased region" description="Acidic residues" evidence="2">
    <location>
        <begin position="515"/>
        <end position="539"/>
    </location>
</feature>
<feature type="region of interest" description="Disordered" evidence="2">
    <location>
        <begin position="487"/>
        <end position="550"/>
    </location>
</feature>
<feature type="zinc finger region" description="C3H1-type" evidence="1">
    <location>
        <begin position="620"/>
        <end position="648"/>
    </location>
</feature>
<feature type="compositionally biased region" description="Polar residues" evidence="2">
    <location>
        <begin position="487"/>
        <end position="501"/>
    </location>
</feature>
<keyword evidence="5" id="KW-1185">Reference proteome</keyword>
<dbReference type="PANTHER" id="PTHR33099:SF7">
    <property type="entry name" value="MYND-TYPE DOMAIN-CONTAINING PROTEIN"/>
    <property type="match status" value="1"/>
</dbReference>
<dbReference type="Gene3D" id="3.40.50.1010">
    <property type="entry name" value="5'-nuclease"/>
    <property type="match status" value="1"/>
</dbReference>
<evidence type="ECO:0000313" key="5">
    <source>
        <dbReference type="Proteomes" id="UP001583186"/>
    </source>
</evidence>
<gene>
    <name evidence="4" type="ORF">Sste5346_006433</name>
</gene>
<dbReference type="EMBL" id="JAWCUI010000037">
    <property type="protein sequence ID" value="KAL1893602.1"/>
    <property type="molecule type" value="Genomic_DNA"/>
</dbReference>
<dbReference type="PROSITE" id="PS50103">
    <property type="entry name" value="ZF_C3H1"/>
    <property type="match status" value="1"/>
</dbReference>
<proteinExistence type="predicted"/>
<dbReference type="PANTHER" id="PTHR33099">
    <property type="entry name" value="FE2OG DIOXYGENASE DOMAIN-CONTAINING PROTEIN"/>
    <property type="match status" value="1"/>
</dbReference>
<keyword evidence="1" id="KW-0479">Metal-binding</keyword>
<evidence type="ECO:0000256" key="2">
    <source>
        <dbReference type="SAM" id="MobiDB-lite"/>
    </source>
</evidence>
<keyword evidence="1" id="KW-0863">Zinc-finger</keyword>
<evidence type="ECO:0000259" key="3">
    <source>
        <dbReference type="PROSITE" id="PS50103"/>
    </source>
</evidence>
<accession>A0ABR3Z098</accession>
<feature type="region of interest" description="Disordered" evidence="2">
    <location>
        <begin position="160"/>
        <end position="185"/>
    </location>
</feature>
<keyword evidence="1" id="KW-0862">Zinc</keyword>
<feature type="compositionally biased region" description="Polar residues" evidence="2">
    <location>
        <begin position="160"/>
        <end position="174"/>
    </location>
</feature>
<evidence type="ECO:0000313" key="4">
    <source>
        <dbReference type="EMBL" id="KAL1893602.1"/>
    </source>
</evidence>
<protein>
    <recommendedName>
        <fullName evidence="3">C3H1-type domain-containing protein</fullName>
    </recommendedName>
</protein>
<name>A0ABR3Z098_9PEZI</name>
<reference evidence="4 5" key="1">
    <citation type="journal article" date="2024" name="IMA Fungus">
        <title>IMA Genome - F19 : A genome assembly and annotation guide to empower mycologists, including annotated draft genome sequences of Ceratocystis pirilliformis, Diaporthe australafricana, Fusarium ophioides, Paecilomyces lecythidis, and Sporothrix stenoceras.</title>
        <authorList>
            <person name="Aylward J."/>
            <person name="Wilson A.M."/>
            <person name="Visagie C.M."/>
            <person name="Spraker J."/>
            <person name="Barnes I."/>
            <person name="Buitendag C."/>
            <person name="Ceriani C."/>
            <person name="Del Mar Angel L."/>
            <person name="du Plessis D."/>
            <person name="Fuchs T."/>
            <person name="Gasser K."/>
            <person name="Kramer D."/>
            <person name="Li W."/>
            <person name="Munsamy K."/>
            <person name="Piso A."/>
            <person name="Price J.L."/>
            <person name="Sonnekus B."/>
            <person name="Thomas C."/>
            <person name="van der Nest A."/>
            <person name="van Dijk A."/>
            <person name="van Heerden A."/>
            <person name="van Vuuren N."/>
            <person name="Yilmaz N."/>
            <person name="Duong T.A."/>
            <person name="van der Merwe N.A."/>
            <person name="Wingfield M.J."/>
            <person name="Wingfield B.D."/>
        </authorList>
    </citation>
    <scope>NUCLEOTIDE SEQUENCE [LARGE SCALE GENOMIC DNA]</scope>
    <source>
        <strain evidence="4 5">CMW 5346</strain>
    </source>
</reference>
<organism evidence="4 5">
    <name type="scientific">Sporothrix stenoceras</name>
    <dbReference type="NCBI Taxonomy" id="5173"/>
    <lineage>
        <taxon>Eukaryota</taxon>
        <taxon>Fungi</taxon>
        <taxon>Dikarya</taxon>
        <taxon>Ascomycota</taxon>
        <taxon>Pezizomycotina</taxon>
        <taxon>Sordariomycetes</taxon>
        <taxon>Sordariomycetidae</taxon>
        <taxon>Ophiostomatales</taxon>
        <taxon>Ophiostomataceae</taxon>
        <taxon>Sporothrix</taxon>
    </lineage>
</organism>
<feature type="domain" description="C3H1-type" evidence="3">
    <location>
        <begin position="620"/>
        <end position="648"/>
    </location>
</feature>
<comment type="caution">
    <text evidence="4">The sequence shown here is derived from an EMBL/GenBank/DDBJ whole genome shotgun (WGS) entry which is preliminary data.</text>
</comment>
<dbReference type="InterPro" id="IPR000571">
    <property type="entry name" value="Znf_CCCH"/>
</dbReference>
<evidence type="ECO:0000256" key="1">
    <source>
        <dbReference type="PROSITE-ProRule" id="PRU00723"/>
    </source>
</evidence>